<accession>A0A8T0FY71</accession>
<dbReference type="GO" id="GO:0003700">
    <property type="term" value="F:DNA-binding transcription factor activity"/>
    <property type="evidence" value="ECO:0007669"/>
    <property type="project" value="InterPro"/>
</dbReference>
<name>A0A8T0FY71_ARGBR</name>
<dbReference type="Proteomes" id="UP000807504">
    <property type="component" value="Unassembled WGS sequence"/>
</dbReference>
<dbReference type="SUPFAM" id="SSF57959">
    <property type="entry name" value="Leucine zipper domain"/>
    <property type="match status" value="1"/>
</dbReference>
<feature type="region of interest" description="Disordered" evidence="1">
    <location>
        <begin position="51"/>
        <end position="81"/>
    </location>
</feature>
<feature type="region of interest" description="Disordered" evidence="1">
    <location>
        <begin position="1"/>
        <end position="20"/>
    </location>
</feature>
<dbReference type="EMBL" id="JABXBU010000001">
    <property type="protein sequence ID" value="KAF8796047.1"/>
    <property type="molecule type" value="Genomic_DNA"/>
</dbReference>
<reference evidence="3" key="2">
    <citation type="submission" date="2020-06" db="EMBL/GenBank/DDBJ databases">
        <authorList>
            <person name="Sheffer M."/>
        </authorList>
    </citation>
    <scope>NUCLEOTIDE SEQUENCE</scope>
</reference>
<dbReference type="InterPro" id="IPR004827">
    <property type="entry name" value="bZIP"/>
</dbReference>
<dbReference type="Gene3D" id="1.20.5.170">
    <property type="match status" value="1"/>
</dbReference>
<dbReference type="InterPro" id="IPR046347">
    <property type="entry name" value="bZIP_sf"/>
</dbReference>
<gene>
    <name evidence="3" type="ORF">HNY73_000474</name>
</gene>
<proteinExistence type="predicted"/>
<protein>
    <recommendedName>
        <fullName evidence="2">BZIP domain-containing protein</fullName>
    </recommendedName>
</protein>
<dbReference type="AlphaFoldDB" id="A0A8T0FY71"/>
<feature type="compositionally biased region" description="Polar residues" evidence="1">
    <location>
        <begin position="341"/>
        <end position="351"/>
    </location>
</feature>
<dbReference type="Pfam" id="PF07716">
    <property type="entry name" value="bZIP_2"/>
    <property type="match status" value="1"/>
</dbReference>
<keyword evidence="4" id="KW-1185">Reference proteome</keyword>
<evidence type="ECO:0000313" key="3">
    <source>
        <dbReference type="EMBL" id="KAF8796047.1"/>
    </source>
</evidence>
<feature type="domain" description="BZIP" evidence="2">
    <location>
        <begin position="539"/>
        <end position="603"/>
    </location>
</feature>
<reference evidence="3" key="1">
    <citation type="journal article" date="2020" name="bioRxiv">
        <title>Chromosome-level reference genome of the European wasp spider Argiope bruennichi: a resource for studies on range expansion and evolutionary adaptation.</title>
        <authorList>
            <person name="Sheffer M.M."/>
            <person name="Hoppe A."/>
            <person name="Krehenwinkel H."/>
            <person name="Uhl G."/>
            <person name="Kuss A.W."/>
            <person name="Jensen L."/>
            <person name="Jensen C."/>
            <person name="Gillespie R.G."/>
            <person name="Hoff K.J."/>
            <person name="Prost S."/>
        </authorList>
    </citation>
    <scope>NUCLEOTIDE SEQUENCE</scope>
</reference>
<comment type="caution">
    <text evidence="3">The sequence shown here is derived from an EMBL/GenBank/DDBJ whole genome shotgun (WGS) entry which is preliminary data.</text>
</comment>
<feature type="compositionally biased region" description="Polar residues" evidence="1">
    <location>
        <begin position="487"/>
        <end position="502"/>
    </location>
</feature>
<dbReference type="CDD" id="cd14695">
    <property type="entry name" value="bZIP_HLF"/>
    <property type="match status" value="1"/>
</dbReference>
<feature type="region of interest" description="Disordered" evidence="1">
    <location>
        <begin position="329"/>
        <end position="353"/>
    </location>
</feature>
<organism evidence="3 4">
    <name type="scientific">Argiope bruennichi</name>
    <name type="common">Wasp spider</name>
    <name type="synonym">Aranea bruennichi</name>
    <dbReference type="NCBI Taxonomy" id="94029"/>
    <lineage>
        <taxon>Eukaryota</taxon>
        <taxon>Metazoa</taxon>
        <taxon>Ecdysozoa</taxon>
        <taxon>Arthropoda</taxon>
        <taxon>Chelicerata</taxon>
        <taxon>Arachnida</taxon>
        <taxon>Araneae</taxon>
        <taxon>Araneomorphae</taxon>
        <taxon>Entelegynae</taxon>
        <taxon>Araneoidea</taxon>
        <taxon>Araneidae</taxon>
        <taxon>Argiope</taxon>
    </lineage>
</organism>
<feature type="region of interest" description="Disordered" evidence="1">
    <location>
        <begin position="487"/>
        <end position="561"/>
    </location>
</feature>
<evidence type="ECO:0000256" key="1">
    <source>
        <dbReference type="SAM" id="MobiDB-lite"/>
    </source>
</evidence>
<dbReference type="SMART" id="SM00338">
    <property type="entry name" value="BRLZ"/>
    <property type="match status" value="1"/>
</dbReference>
<evidence type="ECO:0000259" key="2">
    <source>
        <dbReference type="SMART" id="SM00338"/>
    </source>
</evidence>
<evidence type="ECO:0000313" key="4">
    <source>
        <dbReference type="Proteomes" id="UP000807504"/>
    </source>
</evidence>
<sequence length="634" mass="71176">MASEKEDIGKESEFGHDDKEFEHKTVLCNPKCSNTSTLSESTSAAFTECNDLMHSDRLRTARHTDYDEMQRSEPKAKEESSDESLKHLYICKIDENKLDDGKNICSEQPLDFSKKAMASDQSDETPQKIQRIPLRTPVISHGFQENGANTSDSVDDSFDDEIKHTLFEVRTPTYSSGIYHSQSIRCEGRWGKLQKRKTEALSWPNINEGKSNGLSANNFSESEDDSNWNGYLKKIGNFERVDDHSQPELPHLAHLSAEEKVSLHLQRATNKMSHLPNGHSENGSMGKKDSFHIQDILKCNNYSARSEERLQPTPQIIDKEVTLRLSSKSPLSHFDREDSQPLMSTSLSPSHKMTLPTHRFPVGTNNISPESGGIFPSYVPAVFPQSHIANFVNSNSPGDVPGYSRLCSYPPGSILQPPFNPMYAQPYQQALQLGQNQQKQKNQRPFKSIDPAALLNLLPMSQTAAALSFGSSSSSVHCNPSNINYTDSTGTTTANSSPQRSPDSACLVNGSSGNSNESMSQDVNGEPSRKKIRRIPPEERDEKYLEKRKKNNIAAKKSRDERRKKEDILAMTCNTLLTTKVTLLTENELLKERLRVKEAKLDMIVAKLLSFREKCDGRTKEAFEEAFKFLLSHQ</sequence>
<feature type="compositionally biased region" description="Basic and acidic residues" evidence="1">
    <location>
        <begin position="535"/>
        <end position="545"/>
    </location>
</feature>